<name>A0A9X3B5C9_9HYPH</name>
<comment type="similarity">
    <text evidence="1 2">Belongs to the short-chain dehydrogenases/reductases (SDR) family.</text>
</comment>
<dbReference type="InterPro" id="IPR050259">
    <property type="entry name" value="SDR"/>
</dbReference>
<sequence length="260" mass="27327">MSSRKTAIVTGSTAGLGLATAEALARASHDVVLHGLMGQEEGERIAQDLASRFGVSAHYVQADLASPEGVASMIEAAVARAGAIDILVNNAVTRNFAHVEELAAEDWERALSVNLSAPFHAIRLVLPGMRQRGFGRIVNYASIYSFRAAARRVDYVTAKTAILGLTRTVALEVAGTDISCNAICPGTLPTPDIEARIARIAAEEGKDVETATREYLSARQPSGRFISLAAVTDLVVFLCRPGMADINGAAIPVDAGWAAA</sequence>
<comment type="caution">
    <text evidence="3">The sequence shown here is derived from an EMBL/GenBank/DDBJ whole genome shotgun (WGS) entry which is preliminary data.</text>
</comment>
<reference evidence="3" key="1">
    <citation type="submission" date="2022-08" db="EMBL/GenBank/DDBJ databases">
        <title>Chelativorans sichuanense sp. nov., a paraffin oil-degrading bacterium isolated from a mixture of oil-based drill cuttings and paddy soil.</title>
        <authorList>
            <person name="Yu J."/>
            <person name="Liu H."/>
            <person name="Chen Q."/>
        </authorList>
    </citation>
    <scope>NUCLEOTIDE SEQUENCE</scope>
    <source>
        <strain evidence="3">SCAU 2101</strain>
    </source>
</reference>
<dbReference type="GO" id="GO:0032787">
    <property type="term" value="P:monocarboxylic acid metabolic process"/>
    <property type="evidence" value="ECO:0007669"/>
    <property type="project" value="UniProtKB-ARBA"/>
</dbReference>
<protein>
    <submittedName>
        <fullName evidence="3">SDR family NAD(P)-dependent oxidoreductase</fullName>
    </submittedName>
</protein>
<proteinExistence type="inferred from homology"/>
<evidence type="ECO:0000256" key="1">
    <source>
        <dbReference type="ARBA" id="ARBA00006484"/>
    </source>
</evidence>
<dbReference type="Gene3D" id="3.40.50.720">
    <property type="entry name" value="NAD(P)-binding Rossmann-like Domain"/>
    <property type="match status" value="1"/>
</dbReference>
<evidence type="ECO:0000256" key="2">
    <source>
        <dbReference type="RuleBase" id="RU000363"/>
    </source>
</evidence>
<dbReference type="PROSITE" id="PS00061">
    <property type="entry name" value="ADH_SHORT"/>
    <property type="match status" value="1"/>
</dbReference>
<dbReference type="PRINTS" id="PR00080">
    <property type="entry name" value="SDRFAMILY"/>
</dbReference>
<dbReference type="RefSeq" id="WP_261513745.1">
    <property type="nucleotide sequence ID" value="NZ_JAODNV010000004.1"/>
</dbReference>
<dbReference type="PRINTS" id="PR00081">
    <property type="entry name" value="GDHRDH"/>
</dbReference>
<dbReference type="SUPFAM" id="SSF51735">
    <property type="entry name" value="NAD(P)-binding Rossmann-fold domains"/>
    <property type="match status" value="1"/>
</dbReference>
<gene>
    <name evidence="3" type="ORF">NYR54_01965</name>
</gene>
<organism evidence="3 4">
    <name type="scientific">Chelativorans petroleitrophicus</name>
    <dbReference type="NCBI Taxonomy" id="2975484"/>
    <lineage>
        <taxon>Bacteria</taxon>
        <taxon>Pseudomonadati</taxon>
        <taxon>Pseudomonadota</taxon>
        <taxon>Alphaproteobacteria</taxon>
        <taxon>Hyphomicrobiales</taxon>
        <taxon>Phyllobacteriaceae</taxon>
        <taxon>Chelativorans</taxon>
    </lineage>
</organism>
<accession>A0A9X3B5C9</accession>
<dbReference type="PANTHER" id="PTHR42879:SF2">
    <property type="entry name" value="3-OXOACYL-[ACYL-CARRIER-PROTEIN] REDUCTASE FABG"/>
    <property type="match status" value="1"/>
</dbReference>
<dbReference type="EMBL" id="JAODNV010000004">
    <property type="protein sequence ID" value="MCT8989063.1"/>
    <property type="molecule type" value="Genomic_DNA"/>
</dbReference>
<dbReference type="Proteomes" id="UP001149009">
    <property type="component" value="Unassembled WGS sequence"/>
</dbReference>
<dbReference type="PANTHER" id="PTHR42879">
    <property type="entry name" value="3-OXOACYL-(ACYL-CARRIER-PROTEIN) REDUCTASE"/>
    <property type="match status" value="1"/>
</dbReference>
<evidence type="ECO:0000313" key="3">
    <source>
        <dbReference type="EMBL" id="MCT8989063.1"/>
    </source>
</evidence>
<dbReference type="Pfam" id="PF00106">
    <property type="entry name" value="adh_short"/>
    <property type="match status" value="1"/>
</dbReference>
<evidence type="ECO:0000313" key="4">
    <source>
        <dbReference type="Proteomes" id="UP001149009"/>
    </source>
</evidence>
<dbReference type="FunFam" id="3.40.50.720:FF:000084">
    <property type="entry name" value="Short-chain dehydrogenase reductase"/>
    <property type="match status" value="1"/>
</dbReference>
<dbReference type="InterPro" id="IPR002347">
    <property type="entry name" value="SDR_fam"/>
</dbReference>
<dbReference type="InterPro" id="IPR036291">
    <property type="entry name" value="NAD(P)-bd_dom_sf"/>
</dbReference>
<dbReference type="InterPro" id="IPR020904">
    <property type="entry name" value="Sc_DH/Rdtase_CS"/>
</dbReference>
<dbReference type="AlphaFoldDB" id="A0A9X3B5C9"/>
<keyword evidence="4" id="KW-1185">Reference proteome</keyword>